<evidence type="ECO:0000313" key="2">
    <source>
        <dbReference type="Proteomes" id="UP000032544"/>
    </source>
</evidence>
<dbReference type="EMBL" id="JRHC01000011">
    <property type="protein sequence ID" value="KJF41651.1"/>
    <property type="molecule type" value="Genomic_DNA"/>
</dbReference>
<gene>
    <name evidence="1" type="ORF">LH29_24445</name>
</gene>
<dbReference type="PATRIC" id="fig|1544798.3.peg.2218"/>
<dbReference type="Proteomes" id="UP000032544">
    <property type="component" value="Unassembled WGS sequence"/>
</dbReference>
<name>A0A0D8J549_9BACT</name>
<organism evidence="1 2">
    <name type="scientific">Draconibacterium sediminis</name>
    <dbReference type="NCBI Taxonomy" id="1544798"/>
    <lineage>
        <taxon>Bacteria</taxon>
        <taxon>Pseudomonadati</taxon>
        <taxon>Bacteroidota</taxon>
        <taxon>Bacteroidia</taxon>
        <taxon>Marinilabiliales</taxon>
        <taxon>Prolixibacteraceae</taxon>
        <taxon>Draconibacterium</taxon>
    </lineage>
</organism>
<proteinExistence type="predicted"/>
<comment type="caution">
    <text evidence="1">The sequence shown here is derived from an EMBL/GenBank/DDBJ whole genome shotgun (WGS) entry which is preliminary data.</text>
</comment>
<keyword evidence="2" id="KW-1185">Reference proteome</keyword>
<accession>A0A0D8J549</accession>
<protein>
    <submittedName>
        <fullName evidence="1">Uncharacterized protein</fullName>
    </submittedName>
</protein>
<dbReference type="AlphaFoldDB" id="A0A0D8J549"/>
<sequence>MQVSVVCKFKNDMKYIIKSIFIILLLQGCSTDSDRIERNHELLNIILKDRLTLESKTFIIKETNDTISIGKIIMIANSYNNLEFDTLNNRFGVFTYLTVPLNHPFYKDSEEYIFNQIQHLPATNWDTSRIQMDIDIENPQLEQADKNTDEIMFWIATHQTKNYLVISEPIENKSGDVTVSAKLFMGKYNIDKSYFMTKENNQWTITESGTAISKNISKIYDDRTEVAEIMVGYYDI</sequence>
<reference evidence="1 2" key="1">
    <citation type="submission" date="2014-09" db="EMBL/GenBank/DDBJ databases">
        <title>Draft Genome Sequence of Draconibacterium sp. JN14CK-3.</title>
        <authorList>
            <person name="Dong C."/>
            <person name="Lai Q."/>
            <person name="Shao Z."/>
        </authorList>
    </citation>
    <scope>NUCLEOTIDE SEQUENCE [LARGE SCALE GENOMIC DNA]</scope>
    <source>
        <strain evidence="1 2">JN14CK-3</strain>
    </source>
</reference>
<evidence type="ECO:0000313" key="1">
    <source>
        <dbReference type="EMBL" id="KJF41651.1"/>
    </source>
</evidence>